<dbReference type="SMART" id="SM00388">
    <property type="entry name" value="HisKA"/>
    <property type="match status" value="1"/>
</dbReference>
<keyword evidence="11" id="KW-1133">Transmembrane helix</keyword>
<dbReference type="Proteomes" id="UP000599074">
    <property type="component" value="Unassembled WGS sequence"/>
</dbReference>
<dbReference type="Pfam" id="PF00512">
    <property type="entry name" value="HisKA"/>
    <property type="match status" value="1"/>
</dbReference>
<dbReference type="AlphaFoldDB" id="A0A8J3TNH8"/>
<dbReference type="FunFam" id="1.10.287.130:FF:000001">
    <property type="entry name" value="Two-component sensor histidine kinase"/>
    <property type="match status" value="1"/>
</dbReference>
<keyword evidence="12" id="KW-0902">Two-component regulatory system</keyword>
<keyword evidence="8" id="KW-0547">Nucleotide-binding</keyword>
<evidence type="ECO:0000256" key="5">
    <source>
        <dbReference type="ARBA" id="ARBA00022553"/>
    </source>
</evidence>
<dbReference type="InterPro" id="IPR050351">
    <property type="entry name" value="BphY/WalK/GraS-like"/>
</dbReference>
<dbReference type="NCBIfam" id="TIGR00229">
    <property type="entry name" value="sensory_box"/>
    <property type="match status" value="2"/>
</dbReference>
<dbReference type="InterPro" id="IPR005467">
    <property type="entry name" value="His_kinase_dom"/>
</dbReference>
<keyword evidence="13" id="KW-0472">Membrane</keyword>
<evidence type="ECO:0000256" key="13">
    <source>
        <dbReference type="ARBA" id="ARBA00023136"/>
    </source>
</evidence>
<feature type="domain" description="PAS" evidence="15">
    <location>
        <begin position="1"/>
        <end position="54"/>
    </location>
</feature>
<name>A0A8J3TNH8_9ACTN</name>
<dbReference type="InterPro" id="IPR013656">
    <property type="entry name" value="PAS_4"/>
</dbReference>
<comment type="subcellular location">
    <subcellularLocation>
        <location evidence="3">Cell membrane</location>
    </subcellularLocation>
    <subcellularLocation>
        <location evidence="2">Membrane</location>
        <topology evidence="2">Multi-pass membrane protein</topology>
    </subcellularLocation>
</comment>
<dbReference type="InterPro" id="IPR036097">
    <property type="entry name" value="HisK_dim/P_sf"/>
</dbReference>
<keyword evidence="6" id="KW-0808">Transferase</keyword>
<sequence>MDIDGVVVDFNDAARQLLGHHPEEVLGRPMSEVLIPARLRAAHEAGLRRYRETGQAPLLANRFEVPARCHDGTEIPVELFINRTVHEGRPAFAGRLRPLRRPASVPAELHLRADFYRALVEQSPIIVAVLDDDGVPTWHSSDAGGVFSGDGRTLSDQLVDIVHPADLQKARAALGRAVHEGLDDAVELRVNADGSWRAVSLLARNLLAHPAVHGTALYVTDITRARAAERQAQVEAARLMTLIESLNVAILLQDEQRRVVLANAAFVEMFSLGVTPERLRGTGGGASSSPLAALYADAEDVERRTEAAIRRGRALRGEEIPLIDGRVLERDYVPIMLDGSTLGFLWVFRDITAQAEIRRGLEERARILSDLATLKTEFVGVVSHELRTPLTSINTFATLLEEDAETLSADERTAAMTAIRRNTDRMLGLVADLILLAKLESGELVLEESTVGVPALVRAAAGASESRHVDLRLDLHDGPELTGDGGLLAQLLDTAIGVLVVGSSPGAEVVVSAGPVVHAETTGCVEPAGSAEPKADGWRVTVRTSAADTATAERLLSTRLPHPDAVNERRTGALAVMLARAIASRHGGGLAIAVREPGVELTVDLPIRP</sequence>
<evidence type="ECO:0000256" key="12">
    <source>
        <dbReference type="ARBA" id="ARBA00023012"/>
    </source>
</evidence>
<feature type="domain" description="Histidine kinase" evidence="14">
    <location>
        <begin position="381"/>
        <end position="609"/>
    </location>
</feature>
<dbReference type="EMBL" id="BOON01000039">
    <property type="protein sequence ID" value="GII24540.1"/>
    <property type="molecule type" value="Genomic_DNA"/>
</dbReference>
<dbReference type="InterPro" id="IPR003661">
    <property type="entry name" value="HisK_dim/P_dom"/>
</dbReference>
<dbReference type="SMART" id="SM00091">
    <property type="entry name" value="PAS"/>
    <property type="match status" value="3"/>
</dbReference>
<evidence type="ECO:0000256" key="7">
    <source>
        <dbReference type="ARBA" id="ARBA00022692"/>
    </source>
</evidence>
<dbReference type="Gene3D" id="1.10.287.130">
    <property type="match status" value="1"/>
</dbReference>
<keyword evidence="10" id="KW-0067">ATP-binding</keyword>
<evidence type="ECO:0000313" key="17">
    <source>
        <dbReference type="Proteomes" id="UP000599074"/>
    </source>
</evidence>
<dbReference type="GO" id="GO:0007234">
    <property type="term" value="P:osmosensory signaling via phosphorelay pathway"/>
    <property type="evidence" value="ECO:0007669"/>
    <property type="project" value="TreeGrafter"/>
</dbReference>
<dbReference type="Pfam" id="PF00989">
    <property type="entry name" value="PAS"/>
    <property type="match status" value="1"/>
</dbReference>
<evidence type="ECO:0000259" key="15">
    <source>
        <dbReference type="PROSITE" id="PS50112"/>
    </source>
</evidence>
<evidence type="ECO:0000256" key="4">
    <source>
        <dbReference type="ARBA" id="ARBA00012438"/>
    </source>
</evidence>
<evidence type="ECO:0000256" key="8">
    <source>
        <dbReference type="ARBA" id="ARBA00022741"/>
    </source>
</evidence>
<protein>
    <recommendedName>
        <fullName evidence="4">histidine kinase</fullName>
        <ecNumber evidence="4">2.7.13.3</ecNumber>
    </recommendedName>
</protein>
<dbReference type="SUPFAM" id="SSF47384">
    <property type="entry name" value="Homodimeric domain of signal transducing histidine kinase"/>
    <property type="match status" value="1"/>
</dbReference>
<dbReference type="GO" id="GO:0000156">
    <property type="term" value="F:phosphorelay response regulator activity"/>
    <property type="evidence" value="ECO:0007669"/>
    <property type="project" value="TreeGrafter"/>
</dbReference>
<dbReference type="PANTHER" id="PTHR42878">
    <property type="entry name" value="TWO-COMPONENT HISTIDINE KINASE"/>
    <property type="match status" value="1"/>
</dbReference>
<evidence type="ECO:0000256" key="6">
    <source>
        <dbReference type="ARBA" id="ARBA00022679"/>
    </source>
</evidence>
<evidence type="ECO:0000256" key="9">
    <source>
        <dbReference type="ARBA" id="ARBA00022777"/>
    </source>
</evidence>
<comment type="caution">
    <text evidence="16">The sequence shown here is derived from an EMBL/GenBank/DDBJ whole genome shotgun (WGS) entry which is preliminary data.</text>
</comment>
<keyword evidence="9" id="KW-0418">Kinase</keyword>
<dbReference type="PROSITE" id="PS50112">
    <property type="entry name" value="PAS"/>
    <property type="match status" value="1"/>
</dbReference>
<dbReference type="GO" id="GO:0030295">
    <property type="term" value="F:protein kinase activator activity"/>
    <property type="evidence" value="ECO:0007669"/>
    <property type="project" value="TreeGrafter"/>
</dbReference>
<evidence type="ECO:0000256" key="2">
    <source>
        <dbReference type="ARBA" id="ARBA00004141"/>
    </source>
</evidence>
<dbReference type="PROSITE" id="PS50109">
    <property type="entry name" value="HIS_KIN"/>
    <property type="match status" value="1"/>
</dbReference>
<evidence type="ECO:0000259" key="14">
    <source>
        <dbReference type="PROSITE" id="PS50109"/>
    </source>
</evidence>
<keyword evidence="17" id="KW-1185">Reference proteome</keyword>
<dbReference type="InterPro" id="IPR000014">
    <property type="entry name" value="PAS"/>
</dbReference>
<reference evidence="16" key="1">
    <citation type="submission" date="2021-01" db="EMBL/GenBank/DDBJ databases">
        <title>Whole genome shotgun sequence of Planosporangium mesophilum NBRC 109066.</title>
        <authorList>
            <person name="Komaki H."/>
            <person name="Tamura T."/>
        </authorList>
    </citation>
    <scope>NUCLEOTIDE SEQUENCE</scope>
    <source>
        <strain evidence="16">NBRC 109066</strain>
    </source>
</reference>
<dbReference type="InterPro" id="IPR035965">
    <property type="entry name" value="PAS-like_dom_sf"/>
</dbReference>
<dbReference type="CDD" id="cd00130">
    <property type="entry name" value="PAS"/>
    <property type="match status" value="2"/>
</dbReference>
<dbReference type="GO" id="GO:0005524">
    <property type="term" value="F:ATP binding"/>
    <property type="evidence" value="ECO:0007669"/>
    <property type="project" value="UniProtKB-KW"/>
</dbReference>
<dbReference type="PANTHER" id="PTHR42878:SF7">
    <property type="entry name" value="SENSOR HISTIDINE KINASE GLRK"/>
    <property type="match status" value="1"/>
</dbReference>
<evidence type="ECO:0000256" key="1">
    <source>
        <dbReference type="ARBA" id="ARBA00000085"/>
    </source>
</evidence>
<evidence type="ECO:0000313" key="16">
    <source>
        <dbReference type="EMBL" id="GII24540.1"/>
    </source>
</evidence>
<evidence type="ECO:0000256" key="11">
    <source>
        <dbReference type="ARBA" id="ARBA00022989"/>
    </source>
</evidence>
<gene>
    <name evidence="16" type="ORF">Pme01_41370</name>
</gene>
<evidence type="ECO:0000256" key="3">
    <source>
        <dbReference type="ARBA" id="ARBA00004236"/>
    </source>
</evidence>
<keyword evidence="7" id="KW-0812">Transmembrane</keyword>
<dbReference type="SUPFAM" id="SSF55785">
    <property type="entry name" value="PYP-like sensor domain (PAS domain)"/>
    <property type="match status" value="3"/>
</dbReference>
<dbReference type="Pfam" id="PF08448">
    <property type="entry name" value="PAS_4"/>
    <property type="match status" value="2"/>
</dbReference>
<proteinExistence type="predicted"/>
<comment type="catalytic activity">
    <reaction evidence="1">
        <text>ATP + protein L-histidine = ADP + protein N-phospho-L-histidine.</text>
        <dbReference type="EC" id="2.7.13.3"/>
    </reaction>
</comment>
<organism evidence="16 17">
    <name type="scientific">Planosporangium mesophilum</name>
    <dbReference type="NCBI Taxonomy" id="689768"/>
    <lineage>
        <taxon>Bacteria</taxon>
        <taxon>Bacillati</taxon>
        <taxon>Actinomycetota</taxon>
        <taxon>Actinomycetes</taxon>
        <taxon>Micromonosporales</taxon>
        <taxon>Micromonosporaceae</taxon>
        <taxon>Planosporangium</taxon>
    </lineage>
</organism>
<dbReference type="GO" id="GO:0006355">
    <property type="term" value="P:regulation of DNA-templated transcription"/>
    <property type="evidence" value="ECO:0007669"/>
    <property type="project" value="InterPro"/>
</dbReference>
<accession>A0A8J3TNH8</accession>
<dbReference type="InterPro" id="IPR013767">
    <property type="entry name" value="PAS_fold"/>
</dbReference>
<dbReference type="GO" id="GO:0000155">
    <property type="term" value="F:phosphorelay sensor kinase activity"/>
    <property type="evidence" value="ECO:0007669"/>
    <property type="project" value="InterPro"/>
</dbReference>
<keyword evidence="5" id="KW-0597">Phosphoprotein</keyword>
<dbReference type="EC" id="2.7.13.3" evidence="4"/>
<dbReference type="CDD" id="cd00082">
    <property type="entry name" value="HisKA"/>
    <property type="match status" value="1"/>
</dbReference>
<dbReference type="GO" id="GO:0005886">
    <property type="term" value="C:plasma membrane"/>
    <property type="evidence" value="ECO:0007669"/>
    <property type="project" value="UniProtKB-SubCell"/>
</dbReference>
<dbReference type="Gene3D" id="3.30.450.20">
    <property type="entry name" value="PAS domain"/>
    <property type="match status" value="3"/>
</dbReference>
<evidence type="ECO:0000256" key="10">
    <source>
        <dbReference type="ARBA" id="ARBA00022840"/>
    </source>
</evidence>